<evidence type="ECO:0000313" key="2">
    <source>
        <dbReference type="Proteomes" id="UP001500893"/>
    </source>
</evidence>
<protein>
    <submittedName>
        <fullName evidence="1">Uncharacterized protein</fullName>
    </submittedName>
</protein>
<evidence type="ECO:0000313" key="1">
    <source>
        <dbReference type="EMBL" id="GAA3131115.1"/>
    </source>
</evidence>
<proteinExistence type="predicted"/>
<sequence length="84" mass="8696">MMPQDEAVIGRTGKVLIATRGPAGPGEVLVRVRGGSETFLAWSEEPLPAGATVLVIESRGCREVGVIEWVDPLDALGGDPVDAG</sequence>
<dbReference type="SUPFAM" id="SSF141322">
    <property type="entry name" value="NfeD domain-like"/>
    <property type="match status" value="1"/>
</dbReference>
<comment type="caution">
    <text evidence="1">The sequence shown here is derived from an EMBL/GenBank/DDBJ whole genome shotgun (WGS) entry which is preliminary data.</text>
</comment>
<dbReference type="Proteomes" id="UP001500893">
    <property type="component" value="Unassembled WGS sequence"/>
</dbReference>
<dbReference type="EMBL" id="BAAAVM010000018">
    <property type="protein sequence ID" value="GAA3131115.1"/>
    <property type="molecule type" value="Genomic_DNA"/>
</dbReference>
<reference evidence="2" key="1">
    <citation type="journal article" date="2019" name="Int. J. Syst. Evol. Microbiol.">
        <title>The Global Catalogue of Microorganisms (GCM) 10K type strain sequencing project: providing services to taxonomists for standard genome sequencing and annotation.</title>
        <authorList>
            <consortium name="The Broad Institute Genomics Platform"/>
            <consortium name="The Broad Institute Genome Sequencing Center for Infectious Disease"/>
            <person name="Wu L."/>
            <person name="Ma J."/>
        </authorList>
    </citation>
    <scope>NUCLEOTIDE SEQUENCE [LARGE SCALE GENOMIC DNA]</scope>
    <source>
        <strain evidence="2">JCM 11574</strain>
    </source>
</reference>
<name>A0ABP6MZR7_9ACTN</name>
<gene>
    <name evidence="1" type="ORF">GCM10010521_16430</name>
</gene>
<organism evidence="1 2">
    <name type="scientific">Streptomyces rameus</name>
    <dbReference type="NCBI Taxonomy" id="68261"/>
    <lineage>
        <taxon>Bacteria</taxon>
        <taxon>Bacillati</taxon>
        <taxon>Actinomycetota</taxon>
        <taxon>Actinomycetes</taxon>
        <taxon>Kitasatosporales</taxon>
        <taxon>Streptomycetaceae</taxon>
        <taxon>Streptomyces</taxon>
    </lineage>
</organism>
<dbReference type="InterPro" id="IPR012340">
    <property type="entry name" value="NA-bd_OB-fold"/>
</dbReference>
<keyword evidence="2" id="KW-1185">Reference proteome</keyword>
<accession>A0ABP6MZR7</accession>
<dbReference type="Gene3D" id="2.40.50.140">
    <property type="entry name" value="Nucleic acid-binding proteins"/>
    <property type="match status" value="1"/>
</dbReference>